<dbReference type="InterPro" id="IPR016064">
    <property type="entry name" value="NAD/diacylglycerol_kinase_sf"/>
</dbReference>
<dbReference type="InterPro" id="IPR055214">
    <property type="entry name" value="PTP-NADK"/>
</dbReference>
<dbReference type="EMBL" id="OZ020108">
    <property type="protein sequence ID" value="CAK9260035.1"/>
    <property type="molecule type" value="Genomic_DNA"/>
</dbReference>
<feature type="compositionally biased region" description="Basic and acidic residues" evidence="6">
    <location>
        <begin position="503"/>
        <end position="519"/>
    </location>
</feature>
<evidence type="ECO:0000256" key="5">
    <source>
        <dbReference type="ARBA" id="ARBA00023027"/>
    </source>
</evidence>
<keyword evidence="5" id="KW-0520">NAD</keyword>
<keyword evidence="9" id="KW-1185">Reference proteome</keyword>
<feature type="compositionally biased region" description="Polar residues" evidence="6">
    <location>
        <begin position="531"/>
        <end position="546"/>
    </location>
</feature>
<dbReference type="Pfam" id="PF22741">
    <property type="entry name" value="PTP-NADK"/>
    <property type="match status" value="1"/>
</dbReference>
<dbReference type="PANTHER" id="PTHR20275:SF6">
    <property type="entry name" value="NAD KINASE 2, CHLOROPLASTIC"/>
    <property type="match status" value="1"/>
</dbReference>
<feature type="domain" description="DSP-PTPase phosphatase fused to NAD+ Kinase" evidence="7">
    <location>
        <begin position="166"/>
        <end position="307"/>
    </location>
</feature>
<evidence type="ECO:0000256" key="3">
    <source>
        <dbReference type="ARBA" id="ARBA00022777"/>
    </source>
</evidence>
<protein>
    <recommendedName>
        <fullName evidence="7">DSP-PTPase phosphatase fused to NAD+ Kinase domain-containing protein</fullName>
    </recommendedName>
</protein>
<proteinExistence type="inferred from homology"/>
<feature type="compositionally biased region" description="Acidic residues" evidence="6">
    <location>
        <begin position="553"/>
        <end position="569"/>
    </location>
</feature>
<keyword evidence="3" id="KW-0418">Kinase</keyword>
<name>A0ABP0W3A3_9BRYO</name>
<evidence type="ECO:0000313" key="8">
    <source>
        <dbReference type="EMBL" id="CAK9260035.1"/>
    </source>
</evidence>
<dbReference type="Proteomes" id="UP001497444">
    <property type="component" value="Chromosome 13"/>
</dbReference>
<dbReference type="InterPro" id="IPR017437">
    <property type="entry name" value="ATP-NAD_kinase_PpnK-typ_C"/>
</dbReference>
<reference evidence="8" key="1">
    <citation type="submission" date="2024-02" db="EMBL/GenBank/DDBJ databases">
        <authorList>
            <consortium name="ELIXIR-Norway"/>
            <consortium name="Elixir Norway"/>
        </authorList>
    </citation>
    <scope>NUCLEOTIDE SEQUENCE</scope>
</reference>
<evidence type="ECO:0000256" key="4">
    <source>
        <dbReference type="ARBA" id="ARBA00022857"/>
    </source>
</evidence>
<comment type="similarity">
    <text evidence="1">Belongs to the NAD kinase family.</text>
</comment>
<evidence type="ECO:0000256" key="1">
    <source>
        <dbReference type="ARBA" id="ARBA00010995"/>
    </source>
</evidence>
<evidence type="ECO:0000259" key="7">
    <source>
        <dbReference type="Pfam" id="PF22741"/>
    </source>
</evidence>
<dbReference type="Pfam" id="PF01513">
    <property type="entry name" value="NAD_kinase"/>
    <property type="match status" value="1"/>
</dbReference>
<evidence type="ECO:0000256" key="6">
    <source>
        <dbReference type="SAM" id="MobiDB-lite"/>
    </source>
</evidence>
<feature type="region of interest" description="Disordered" evidence="6">
    <location>
        <begin position="476"/>
        <end position="595"/>
    </location>
</feature>
<dbReference type="Pfam" id="PF20143">
    <property type="entry name" value="NAD_kinase_C"/>
    <property type="match status" value="1"/>
</dbReference>
<dbReference type="SUPFAM" id="SSF111331">
    <property type="entry name" value="NAD kinase/diacylglycerol kinase-like"/>
    <property type="match status" value="1"/>
</dbReference>
<sequence>MDGGMKAQEEESLLFRNGPPPGDIAEVEAFCRIHRLAELLHAVVMGCLRSSHNLTTKQQQQHMSVENDRDVPVLEEKVVAGLARMGAVLQQGRLEVLGGGRHVVNNVGDAIPSLARMRVELMDCCEALQKALELCFAPVPESIHRPMQQLHTVCLDAGFPRLPGSPSHADIPNFAAVKLRPFRGGYNLDQEEEVAFWRGGQMTVEGLEWLLQQGFKVVVDMRVEQTGSLLTQRALQAAEDSGLLRIVKIPVSLGMVPTMEQVKEFAMLVADADNKPLYLHSQRGVGRACAMVSRWREFVLHQSIENILDGNEISTADDVVGISRESGDEVGGSAVYSAEVMQELTYTGNELMLTSTSSSSQQLSSSLEEETPDALEAGFEGNRFKTSVEATSTMREGRKSGREAAAEDKYNYEEAIRWTKNVFEAQRPGPKVFCRKSMSEFTKRRKSMPGAAGLQRGVMSLSSAIKQKEEIDIAGPAGRWGLATPGIPRAGSFETPALSNGSLKEKETQEQKAREDAGEQARVNGQKGGHASTNGTYSASVPASSRSEQEAQQTEEEEEEDDDDGEENAENGGLSRVEPIGENGDGNGGELKGDMCASTTGVVRVQSRRKAEMYLVRTDGFSCTRERVKESTLAFTHPSTQQQMLMWKTSPKTVLLLKKLGSELMEEAQQVASFLFHQEGMNVMVEPDVHDMFARLPGYGFVQTFYNHDTSELHERVDFVVCLGGDGVILHASNLFRNAIPPVVSFNLGSLGFLTAHPFEEFKQDLRAIINGNSRMGGVYITLRMRLRCELFRNGKPIPGKVYDVLNEVVVDRGSNPYLCKIECYERSRLITKVQADGVLVATPTGSTAYSTAAGGSMVHPNVPCMLFTPICPHSLSFRPVILPDSALLELKVPDDARSNAWVSFDGKKRQQLCKGESVRICMSEHPMPTVNKHDQTDDWFGSLSRCFGWNQRIEQRSISFLM</sequence>
<dbReference type="InterPro" id="IPR017438">
    <property type="entry name" value="ATP-NAD_kinase_N"/>
</dbReference>
<dbReference type="InterPro" id="IPR029021">
    <property type="entry name" value="Prot-tyrosine_phosphatase-like"/>
</dbReference>
<dbReference type="Gene3D" id="2.60.200.30">
    <property type="entry name" value="Probable inorganic polyphosphate/atp-NAD kinase, domain 2"/>
    <property type="match status" value="1"/>
</dbReference>
<evidence type="ECO:0000313" key="9">
    <source>
        <dbReference type="Proteomes" id="UP001497444"/>
    </source>
</evidence>
<keyword evidence="2" id="KW-0808">Transferase</keyword>
<organism evidence="8 9">
    <name type="scientific">Sphagnum jensenii</name>
    <dbReference type="NCBI Taxonomy" id="128206"/>
    <lineage>
        <taxon>Eukaryota</taxon>
        <taxon>Viridiplantae</taxon>
        <taxon>Streptophyta</taxon>
        <taxon>Embryophyta</taxon>
        <taxon>Bryophyta</taxon>
        <taxon>Sphagnophytina</taxon>
        <taxon>Sphagnopsida</taxon>
        <taxon>Sphagnales</taxon>
        <taxon>Sphagnaceae</taxon>
        <taxon>Sphagnum</taxon>
    </lineage>
</organism>
<dbReference type="PANTHER" id="PTHR20275">
    <property type="entry name" value="NAD KINASE"/>
    <property type="match status" value="1"/>
</dbReference>
<keyword evidence="4" id="KW-0521">NADP</keyword>
<evidence type="ECO:0000256" key="2">
    <source>
        <dbReference type="ARBA" id="ARBA00022679"/>
    </source>
</evidence>
<dbReference type="SUPFAM" id="SSF52799">
    <property type="entry name" value="(Phosphotyrosine protein) phosphatases II"/>
    <property type="match status" value="1"/>
</dbReference>
<accession>A0ABP0W3A3</accession>
<dbReference type="Gene3D" id="3.40.50.10330">
    <property type="entry name" value="Probable inorganic polyphosphate/atp-NAD kinase, domain 1"/>
    <property type="match status" value="1"/>
</dbReference>
<dbReference type="HAMAP" id="MF_00361">
    <property type="entry name" value="NAD_kinase"/>
    <property type="match status" value="1"/>
</dbReference>
<dbReference type="Gene3D" id="3.90.190.10">
    <property type="entry name" value="Protein tyrosine phosphatase superfamily"/>
    <property type="match status" value="1"/>
</dbReference>
<gene>
    <name evidence="8" type="ORF">CSSPJE1EN1_LOCUS5513</name>
</gene>
<dbReference type="InterPro" id="IPR002504">
    <property type="entry name" value="NADK"/>
</dbReference>